<keyword evidence="3" id="KW-1185">Reference proteome</keyword>
<feature type="region of interest" description="Disordered" evidence="1">
    <location>
        <begin position="266"/>
        <end position="298"/>
    </location>
</feature>
<gene>
    <name evidence="2" type="ORF">CLUP02_09695</name>
</gene>
<dbReference type="EMBL" id="CP019477">
    <property type="protein sequence ID" value="UQC84199.1"/>
    <property type="molecule type" value="Genomic_DNA"/>
</dbReference>
<dbReference type="RefSeq" id="XP_049145817.1">
    <property type="nucleotide sequence ID" value="XM_049288673.1"/>
</dbReference>
<feature type="region of interest" description="Disordered" evidence="1">
    <location>
        <begin position="165"/>
        <end position="197"/>
    </location>
</feature>
<reference evidence="2" key="1">
    <citation type="journal article" date="2021" name="Mol. Plant Microbe Interact.">
        <title>Complete Genome Sequence of the Plant-Pathogenic Fungus Colletotrichum lupini.</title>
        <authorList>
            <person name="Baroncelli R."/>
            <person name="Pensec F."/>
            <person name="Da Lio D."/>
            <person name="Boufleur T."/>
            <person name="Vicente I."/>
            <person name="Sarrocco S."/>
            <person name="Picot A."/>
            <person name="Baraldi E."/>
            <person name="Sukno S."/>
            <person name="Thon M."/>
            <person name="Le Floch G."/>
        </authorList>
    </citation>
    <scope>NUCLEOTIDE SEQUENCE</scope>
    <source>
        <strain evidence="2">IMI 504893</strain>
    </source>
</reference>
<proteinExistence type="predicted"/>
<name>A0A9Q8SVD3_9PEZI</name>
<organism evidence="2 3">
    <name type="scientific">Colletotrichum lupini</name>
    <dbReference type="NCBI Taxonomy" id="145971"/>
    <lineage>
        <taxon>Eukaryota</taxon>
        <taxon>Fungi</taxon>
        <taxon>Dikarya</taxon>
        <taxon>Ascomycota</taxon>
        <taxon>Pezizomycotina</taxon>
        <taxon>Sordariomycetes</taxon>
        <taxon>Hypocreomycetidae</taxon>
        <taxon>Glomerellales</taxon>
        <taxon>Glomerellaceae</taxon>
        <taxon>Colletotrichum</taxon>
        <taxon>Colletotrichum acutatum species complex</taxon>
    </lineage>
</organism>
<dbReference type="KEGG" id="clup:CLUP02_09695"/>
<protein>
    <submittedName>
        <fullName evidence="2">Uncharacterized protein</fullName>
    </submittedName>
</protein>
<evidence type="ECO:0000313" key="3">
    <source>
        <dbReference type="Proteomes" id="UP000830671"/>
    </source>
</evidence>
<evidence type="ECO:0000313" key="2">
    <source>
        <dbReference type="EMBL" id="UQC84199.1"/>
    </source>
</evidence>
<dbReference type="AlphaFoldDB" id="A0A9Q8SVD3"/>
<dbReference type="Proteomes" id="UP000830671">
    <property type="component" value="Chromosome 5"/>
</dbReference>
<feature type="compositionally biased region" description="Polar residues" evidence="1">
    <location>
        <begin position="278"/>
        <end position="290"/>
    </location>
</feature>
<dbReference type="GeneID" id="73343683"/>
<sequence>MAENHHSVADMVFAADQASDENMALKLTKHPNTGVPKIYFNPEVDVLHFGPLKGFMAASAQYFTAMSLCDASDLMDVRYLAIDDSVFGNGLDRGFVSDLVTRTIRQLPRRMPGLKGIVFVRSKAVSVFRETENYCRDLQALIGAAIREVADEFPDWNVPSWCTATTSSPGGLTPATSTSTPEQPSFVQSRNHRNMSNTQREYRRLTEDEENALSRLYPAVKQELRERPGVYMFQDGQNIVIELEEDISIPQQTFIRIVAEYKRLKTAQHSGGPRPRRANSQSSPLSSQNDATRETGKE</sequence>
<accession>A0A9Q8SVD3</accession>
<evidence type="ECO:0000256" key="1">
    <source>
        <dbReference type="SAM" id="MobiDB-lite"/>
    </source>
</evidence>